<feature type="domain" description="RanBP2-type" evidence="6">
    <location>
        <begin position="203"/>
        <end position="232"/>
    </location>
</feature>
<keyword evidence="1" id="KW-0479">Metal-binding</keyword>
<feature type="region of interest" description="Disordered" evidence="5">
    <location>
        <begin position="261"/>
        <end position="315"/>
    </location>
</feature>
<dbReference type="EMBL" id="JAFEUZ010000030">
    <property type="protein sequence ID" value="KAG5472241.1"/>
    <property type="molecule type" value="Genomic_DNA"/>
</dbReference>
<keyword evidence="3" id="KW-0862">Zinc</keyword>
<feature type="region of interest" description="Disordered" evidence="5">
    <location>
        <begin position="336"/>
        <end position="389"/>
    </location>
</feature>
<evidence type="ECO:0000259" key="6">
    <source>
        <dbReference type="PROSITE" id="PS50199"/>
    </source>
</evidence>
<dbReference type="RefSeq" id="XP_067176541.1">
    <property type="nucleotide sequence ID" value="XM_067321173.1"/>
</dbReference>
<name>A0A836H769_9TRYP</name>
<dbReference type="PROSITE" id="PS50199">
    <property type="entry name" value="ZF_RANBP2_2"/>
    <property type="match status" value="1"/>
</dbReference>
<keyword evidence="8" id="KW-1185">Reference proteome</keyword>
<organism evidence="7 8">
    <name type="scientific">Leishmania martiniquensis</name>
    <dbReference type="NCBI Taxonomy" id="1580590"/>
    <lineage>
        <taxon>Eukaryota</taxon>
        <taxon>Discoba</taxon>
        <taxon>Euglenozoa</taxon>
        <taxon>Kinetoplastea</taxon>
        <taxon>Metakinetoplastina</taxon>
        <taxon>Trypanosomatida</taxon>
        <taxon>Trypanosomatidae</taxon>
        <taxon>Leishmaniinae</taxon>
        <taxon>Leishmania</taxon>
    </lineage>
</organism>
<dbReference type="SMART" id="SM00547">
    <property type="entry name" value="ZnF_RBZ"/>
    <property type="match status" value="1"/>
</dbReference>
<dbReference type="SUPFAM" id="SSF90209">
    <property type="entry name" value="Ran binding protein zinc finger-like"/>
    <property type="match status" value="1"/>
</dbReference>
<dbReference type="GeneID" id="92513685"/>
<evidence type="ECO:0000256" key="3">
    <source>
        <dbReference type="ARBA" id="ARBA00022833"/>
    </source>
</evidence>
<protein>
    <recommendedName>
        <fullName evidence="6">RanBP2-type domain-containing protein</fullName>
    </recommendedName>
</protein>
<accession>A0A836H769</accession>
<dbReference type="Gene3D" id="4.10.1060.10">
    <property type="entry name" value="Zinc finger, RanBP2-type"/>
    <property type="match status" value="1"/>
</dbReference>
<dbReference type="PROSITE" id="PS01358">
    <property type="entry name" value="ZF_RANBP2_1"/>
    <property type="match status" value="1"/>
</dbReference>
<reference evidence="8" key="2">
    <citation type="journal article" date="2021" name="Sci. Data">
        <title>Chromosome-scale genome sequencing, assembly and annotation of six genomes from subfamily Leishmaniinae.</title>
        <authorList>
            <person name="Almutairi H."/>
            <person name="Urbaniak M.D."/>
            <person name="Bates M.D."/>
            <person name="Jariyapan N."/>
            <person name="Kwakye-Nuako G."/>
            <person name="Thomaz Soccol V."/>
            <person name="Al-Salem W.S."/>
            <person name="Dillon R.J."/>
            <person name="Bates P.A."/>
            <person name="Gatherer D."/>
        </authorList>
    </citation>
    <scope>NUCLEOTIDE SEQUENCE [LARGE SCALE GENOMIC DNA]</scope>
</reference>
<dbReference type="AlphaFoldDB" id="A0A836H769"/>
<dbReference type="InterPro" id="IPR036443">
    <property type="entry name" value="Znf_RanBP2_sf"/>
</dbReference>
<feature type="compositionally biased region" description="Basic and acidic residues" evidence="5">
    <location>
        <begin position="277"/>
        <end position="298"/>
    </location>
</feature>
<dbReference type="OrthoDB" id="262731at2759"/>
<dbReference type="KEGG" id="lmat:92513685"/>
<evidence type="ECO:0000256" key="2">
    <source>
        <dbReference type="ARBA" id="ARBA00022771"/>
    </source>
</evidence>
<evidence type="ECO:0000313" key="8">
    <source>
        <dbReference type="Proteomes" id="UP000673552"/>
    </source>
</evidence>
<feature type="compositionally biased region" description="Basic and acidic residues" evidence="5">
    <location>
        <begin position="365"/>
        <end position="389"/>
    </location>
</feature>
<evidence type="ECO:0000256" key="1">
    <source>
        <dbReference type="ARBA" id="ARBA00022723"/>
    </source>
</evidence>
<gene>
    <name evidence="7" type="ORF">LSCM1_03639</name>
</gene>
<dbReference type="SUPFAM" id="SSF48464">
    <property type="entry name" value="ENTH/VHS domain"/>
    <property type="match status" value="1"/>
</dbReference>
<evidence type="ECO:0000256" key="4">
    <source>
        <dbReference type="PROSITE-ProRule" id="PRU00322"/>
    </source>
</evidence>
<proteinExistence type="predicted"/>
<reference evidence="8" key="1">
    <citation type="journal article" date="2021" name="Microbiol. Resour. Announc.">
        <title>LGAAP: Leishmaniinae Genome Assembly and Annotation Pipeline.</title>
        <authorList>
            <person name="Almutairi H."/>
            <person name="Urbaniak M.D."/>
            <person name="Bates M.D."/>
            <person name="Jariyapan N."/>
            <person name="Kwakye-Nuako G."/>
            <person name="Thomaz-Soccol V."/>
            <person name="Al-Salem W.S."/>
            <person name="Dillon R.J."/>
            <person name="Bates P.A."/>
            <person name="Gatherer D."/>
        </authorList>
    </citation>
    <scope>NUCLEOTIDE SEQUENCE [LARGE SCALE GENOMIC DNA]</scope>
</reference>
<dbReference type="Proteomes" id="UP000673552">
    <property type="component" value="Unassembled WGS sequence"/>
</dbReference>
<sequence>MNYLRTVVSDVKLKYKASHVVAECVLRREYPEFPKFLAECVTIADGHPELILSTIRLYLAFSQPEKAYGGLLLLEQLVSLCNYAFHLALARDYDIQDRIIHLAMRRGEGEAHQKAQRLARLTLLEYSRVFVDDRDLLRLSALVSSFEHRTHKSLMRCLNVQNRRVRFRDVEKSDIIPISPKECAGYTSDSTGRPVKPLELSSAPEVWPCHVCTYLNAPSATRCAACETLRTTDMAMHRSSPHTTPTLSPICSIPATATKGASLGMSSPIPPPLQAVERGERERRDPELSRGDDLEDMGKAPLINDVDGASKPKLYPCRGPPRAAYVDSVHQPLIATSTAVPKDTSYMPVPKSPSADGGSSGGTGKADHGGSDDSRAHGSAPREPEKREQ</sequence>
<dbReference type="GO" id="GO:0008270">
    <property type="term" value="F:zinc ion binding"/>
    <property type="evidence" value="ECO:0007669"/>
    <property type="project" value="UniProtKB-KW"/>
</dbReference>
<comment type="caution">
    <text evidence="7">The sequence shown here is derived from an EMBL/GenBank/DDBJ whole genome shotgun (WGS) entry which is preliminary data.</text>
</comment>
<evidence type="ECO:0000256" key="5">
    <source>
        <dbReference type="SAM" id="MobiDB-lite"/>
    </source>
</evidence>
<evidence type="ECO:0000313" key="7">
    <source>
        <dbReference type="EMBL" id="KAG5472241.1"/>
    </source>
</evidence>
<dbReference type="InterPro" id="IPR008942">
    <property type="entry name" value="ENTH_VHS"/>
</dbReference>
<keyword evidence="2 4" id="KW-0863">Zinc-finger</keyword>
<dbReference type="InterPro" id="IPR001876">
    <property type="entry name" value="Znf_RanBP2"/>
</dbReference>